<dbReference type="EC" id="1.1.1.130" evidence="2"/>
<dbReference type="PANTHER" id="PTHR11091:SF3">
    <property type="entry name" value="2,3-DIKETO-L-GULONATE REDUCTASE"/>
    <property type="match status" value="1"/>
</dbReference>
<dbReference type="InterPro" id="IPR043144">
    <property type="entry name" value="Mal/L-sulf/L-lact_DH-like_ah"/>
</dbReference>
<dbReference type="RefSeq" id="WP_129876366.1">
    <property type="nucleotide sequence ID" value="NZ_SEWG01000003.1"/>
</dbReference>
<dbReference type="Pfam" id="PF02615">
    <property type="entry name" value="Ldh_2"/>
    <property type="match status" value="1"/>
</dbReference>
<evidence type="ECO:0000256" key="1">
    <source>
        <dbReference type="ARBA" id="ARBA00023002"/>
    </source>
</evidence>
<dbReference type="NCBIfam" id="NF009750">
    <property type="entry name" value="PRK13260.1"/>
    <property type="match status" value="1"/>
</dbReference>
<sequence>MRIPYQQLKAEFKRALISHDIDDTIADACATVFADNSRDGVHSHGLNRFPVFIEYIKENLVLPDAIPTLVNAFGAIEQWDGNLAPGMLNAKFCIDRAIDLAKDNGIGCVAIKNTNHWMRGGTYGLQAAESGYIGICFTNTIANLPPWGGTEPRLGNNPLIIAVPRQGGHVVLDMAMSQYSFGKLWQYQAQGKPLPVPGGYNNEGNLSTDAATIMESKRALPIGFWKGSGLSLVLDLLATILSGGDSTPVITQSGRKETGVSQVFIAIKTDVEKNASLINEILVYTKSSAAEGDNEILFPGENMLRVREQSLKEGVWVDEEVWEKVRGL</sequence>
<accession>A0A4Q5LMC5</accession>
<dbReference type="PANTHER" id="PTHR11091">
    <property type="entry name" value="OXIDOREDUCTASE-RELATED"/>
    <property type="match status" value="1"/>
</dbReference>
<evidence type="ECO:0000313" key="3">
    <source>
        <dbReference type="Proteomes" id="UP000293331"/>
    </source>
</evidence>
<reference evidence="2 3" key="1">
    <citation type="submission" date="2019-02" db="EMBL/GenBank/DDBJ databases">
        <title>Bacterial novel species Mucilaginibacter sp. 17JY9-4 isolated from soil.</title>
        <authorList>
            <person name="Jung H.-Y."/>
        </authorList>
    </citation>
    <scope>NUCLEOTIDE SEQUENCE [LARGE SCALE GENOMIC DNA]</scope>
    <source>
        <strain evidence="2 3">17JY9-4</strain>
    </source>
</reference>
<dbReference type="InterPro" id="IPR003767">
    <property type="entry name" value="Malate/L-lactate_DH-like"/>
</dbReference>
<dbReference type="GO" id="GO:0047559">
    <property type="term" value="F:3-dehydro-L-gulonate 2-dehydrogenase activity"/>
    <property type="evidence" value="ECO:0007669"/>
    <property type="project" value="UniProtKB-EC"/>
</dbReference>
<dbReference type="InterPro" id="IPR043143">
    <property type="entry name" value="Mal/L-sulf/L-lact_DH-like_NADP"/>
</dbReference>
<dbReference type="Gene3D" id="3.30.1370.60">
    <property type="entry name" value="Hypothetical oxidoreductase yiak, domain 2"/>
    <property type="match status" value="1"/>
</dbReference>
<organism evidence="2 3">
    <name type="scientific">Mucilaginibacter terrigena</name>
    <dbReference type="NCBI Taxonomy" id="2492395"/>
    <lineage>
        <taxon>Bacteria</taxon>
        <taxon>Pseudomonadati</taxon>
        <taxon>Bacteroidota</taxon>
        <taxon>Sphingobacteriia</taxon>
        <taxon>Sphingobacteriales</taxon>
        <taxon>Sphingobacteriaceae</taxon>
        <taxon>Mucilaginibacter</taxon>
    </lineage>
</organism>
<dbReference type="SUPFAM" id="SSF89733">
    <property type="entry name" value="L-sulfolactate dehydrogenase-like"/>
    <property type="match status" value="1"/>
</dbReference>
<name>A0A4Q5LMC5_9SPHI</name>
<proteinExistence type="predicted"/>
<gene>
    <name evidence="2" type="ORF">EWM62_09245</name>
</gene>
<dbReference type="Gene3D" id="1.10.1530.10">
    <property type="match status" value="1"/>
</dbReference>
<keyword evidence="1 2" id="KW-0560">Oxidoreductase</keyword>
<evidence type="ECO:0000313" key="2">
    <source>
        <dbReference type="EMBL" id="RYU90816.1"/>
    </source>
</evidence>
<dbReference type="OrthoDB" id="9769447at2"/>
<protein>
    <submittedName>
        <fullName evidence="2">3-dehydro-L-gulonate 2-dehydrogenase</fullName>
        <ecNumber evidence="2">1.1.1.130</ecNumber>
    </submittedName>
</protein>
<dbReference type="AlphaFoldDB" id="A0A4Q5LMC5"/>
<keyword evidence="3" id="KW-1185">Reference proteome</keyword>
<comment type="caution">
    <text evidence="2">The sequence shown here is derived from an EMBL/GenBank/DDBJ whole genome shotgun (WGS) entry which is preliminary data.</text>
</comment>
<dbReference type="EMBL" id="SEWG01000003">
    <property type="protein sequence ID" value="RYU90816.1"/>
    <property type="molecule type" value="Genomic_DNA"/>
</dbReference>
<dbReference type="Proteomes" id="UP000293331">
    <property type="component" value="Unassembled WGS sequence"/>
</dbReference>
<dbReference type="InterPro" id="IPR036111">
    <property type="entry name" value="Mal/L-sulfo/L-lacto_DH-like_sf"/>
</dbReference>